<keyword evidence="1" id="KW-0472">Membrane</keyword>
<evidence type="ECO:0000256" key="1">
    <source>
        <dbReference type="SAM" id="Phobius"/>
    </source>
</evidence>
<evidence type="ECO:0000313" key="2">
    <source>
        <dbReference type="EMBL" id="CAD6337734.1"/>
    </source>
</evidence>
<dbReference type="Pfam" id="PF20100">
    <property type="entry name" value="DUF6490"/>
    <property type="match status" value="1"/>
</dbReference>
<feature type="transmembrane region" description="Helical" evidence="1">
    <location>
        <begin position="31"/>
        <end position="49"/>
    </location>
</feature>
<gene>
    <name evidence="2" type="ORF">NCGR_LOCUS61832</name>
</gene>
<dbReference type="InterPro" id="IPR045501">
    <property type="entry name" value="DUF6490"/>
</dbReference>
<dbReference type="PANTHER" id="PTHR46610:SF11">
    <property type="entry name" value="PGG DOMAIN-CONTAINING PROTEIN"/>
    <property type="match status" value="1"/>
</dbReference>
<dbReference type="OrthoDB" id="696436at2759"/>
<keyword evidence="1" id="KW-1133">Transmembrane helix</keyword>
<feature type="transmembrane region" description="Helical" evidence="1">
    <location>
        <begin position="7"/>
        <end position="25"/>
    </location>
</feature>
<proteinExistence type="predicted"/>
<dbReference type="AlphaFoldDB" id="A0A811SA04"/>
<dbReference type="Proteomes" id="UP000604825">
    <property type="component" value="Unassembled WGS sequence"/>
</dbReference>
<protein>
    <submittedName>
        <fullName evidence="2">Uncharacterized protein</fullName>
    </submittedName>
</protein>
<feature type="transmembrane region" description="Helical" evidence="1">
    <location>
        <begin position="93"/>
        <end position="115"/>
    </location>
</feature>
<dbReference type="PANTHER" id="PTHR46610">
    <property type="entry name" value="OS05G0181300 PROTEIN"/>
    <property type="match status" value="1"/>
</dbReference>
<comment type="caution">
    <text evidence="2">The sequence shown here is derived from an EMBL/GenBank/DDBJ whole genome shotgun (WGS) entry which is preliminary data.</text>
</comment>
<accession>A0A811SA04</accession>
<feature type="transmembrane region" description="Helical" evidence="1">
    <location>
        <begin position="69"/>
        <end position="87"/>
    </location>
</feature>
<sequence length="117" mass="12374">MDQHFSGLTKLGFGVLACNSVLAIYNSWGDATSVSLVLLADAALVLLLLCLREFEQDGGRGREDAKIKAAVWALTTLLTAMFASRVAPVMPPAVGAVVWVMAVATTAGGFWAFFLNP</sequence>
<keyword evidence="3" id="KW-1185">Reference proteome</keyword>
<dbReference type="EMBL" id="CAJGYO010000018">
    <property type="protein sequence ID" value="CAD6337734.1"/>
    <property type="molecule type" value="Genomic_DNA"/>
</dbReference>
<keyword evidence="1" id="KW-0812">Transmembrane</keyword>
<name>A0A811SA04_9POAL</name>
<evidence type="ECO:0000313" key="3">
    <source>
        <dbReference type="Proteomes" id="UP000604825"/>
    </source>
</evidence>
<organism evidence="2 3">
    <name type="scientific">Miscanthus lutarioriparius</name>
    <dbReference type="NCBI Taxonomy" id="422564"/>
    <lineage>
        <taxon>Eukaryota</taxon>
        <taxon>Viridiplantae</taxon>
        <taxon>Streptophyta</taxon>
        <taxon>Embryophyta</taxon>
        <taxon>Tracheophyta</taxon>
        <taxon>Spermatophyta</taxon>
        <taxon>Magnoliopsida</taxon>
        <taxon>Liliopsida</taxon>
        <taxon>Poales</taxon>
        <taxon>Poaceae</taxon>
        <taxon>PACMAD clade</taxon>
        <taxon>Panicoideae</taxon>
        <taxon>Andropogonodae</taxon>
        <taxon>Andropogoneae</taxon>
        <taxon>Saccharinae</taxon>
        <taxon>Miscanthus</taxon>
    </lineage>
</organism>
<reference evidence="2" key="1">
    <citation type="submission" date="2020-10" db="EMBL/GenBank/DDBJ databases">
        <authorList>
            <person name="Han B."/>
            <person name="Lu T."/>
            <person name="Zhao Q."/>
            <person name="Huang X."/>
            <person name="Zhao Y."/>
        </authorList>
    </citation>
    <scope>NUCLEOTIDE SEQUENCE</scope>
</reference>